<accession>A0A2U8W8Z5</accession>
<reference evidence="3" key="1">
    <citation type="submission" date="2018-05" db="EMBL/GenBank/DDBJ databases">
        <title>Complete Genome Sequence of Methylobacterium sp. 17SD2-17.</title>
        <authorList>
            <person name="Srinivasan S."/>
        </authorList>
    </citation>
    <scope>NUCLEOTIDE SEQUENCE [LARGE SCALE GENOMIC DNA]</scope>
    <source>
        <strain evidence="3">17SD2-17</strain>
    </source>
</reference>
<dbReference type="EMBL" id="CP029550">
    <property type="protein sequence ID" value="AWN41796.1"/>
    <property type="molecule type" value="Genomic_DNA"/>
</dbReference>
<evidence type="ECO:0008006" key="4">
    <source>
        <dbReference type="Google" id="ProtNLM"/>
    </source>
</evidence>
<name>A0A2U8W8Z5_9HYPH</name>
<dbReference type="RefSeq" id="WP_109891143.1">
    <property type="nucleotide sequence ID" value="NZ_CP029550.1"/>
</dbReference>
<evidence type="ECO:0000256" key="1">
    <source>
        <dbReference type="SAM" id="SignalP"/>
    </source>
</evidence>
<gene>
    <name evidence="2" type="ORF">DK389_16435</name>
</gene>
<feature type="signal peptide" evidence="1">
    <location>
        <begin position="1"/>
        <end position="19"/>
    </location>
</feature>
<dbReference type="KEGG" id="mets:DK389_16435"/>
<organism evidence="2 3">
    <name type="scientific">Methylobacterium durans</name>
    <dbReference type="NCBI Taxonomy" id="2202825"/>
    <lineage>
        <taxon>Bacteria</taxon>
        <taxon>Pseudomonadati</taxon>
        <taxon>Pseudomonadota</taxon>
        <taxon>Alphaproteobacteria</taxon>
        <taxon>Hyphomicrobiales</taxon>
        <taxon>Methylobacteriaceae</taxon>
        <taxon>Methylobacterium</taxon>
    </lineage>
</organism>
<dbReference type="AlphaFoldDB" id="A0A2U8W8Z5"/>
<keyword evidence="3" id="KW-1185">Reference proteome</keyword>
<evidence type="ECO:0000313" key="2">
    <source>
        <dbReference type="EMBL" id="AWN41796.1"/>
    </source>
</evidence>
<dbReference type="OrthoDB" id="7993902at2"/>
<protein>
    <recommendedName>
        <fullName evidence="4">TIGR02301 family protein</fullName>
    </recommendedName>
</protein>
<proteinExistence type="predicted"/>
<dbReference type="Proteomes" id="UP000245926">
    <property type="component" value="Chromosome"/>
</dbReference>
<sequence>MTRLALLIALLIAPTIPRAAESGDPALPARTSALVQQLVDFAVTLEKCRLIKPGRNAQAAWHAIEAAYAGLPARWERDRPLLRSVIRAEINRQRLTMLEPADGWCAEAKRAYGTRGLIFPDAISMIDGSSSHSALRAEALFTADTLEIYQH</sequence>
<evidence type="ECO:0000313" key="3">
    <source>
        <dbReference type="Proteomes" id="UP000245926"/>
    </source>
</evidence>
<keyword evidence="1" id="KW-0732">Signal</keyword>
<feature type="chain" id="PRO_5016155440" description="TIGR02301 family protein" evidence="1">
    <location>
        <begin position="20"/>
        <end position="151"/>
    </location>
</feature>